<dbReference type="InterPro" id="IPR036915">
    <property type="entry name" value="Cyclin-like_sf"/>
</dbReference>
<gene>
    <name evidence="3" type="ORF">P879_03724</name>
</gene>
<dbReference type="SUPFAM" id="SSF47954">
    <property type="entry name" value="Cyclin-like"/>
    <property type="match status" value="1"/>
</dbReference>
<comment type="similarity">
    <text evidence="1">Belongs to the cyclin family.</text>
</comment>
<accession>A0A8T0DTS5</accession>
<protein>
    <recommendedName>
        <fullName evidence="2">Cyclin-like domain-containing protein</fullName>
    </recommendedName>
</protein>
<dbReference type="AlphaFoldDB" id="A0A8T0DTS5"/>
<reference evidence="3 4" key="1">
    <citation type="submission" date="2019-07" db="EMBL/GenBank/DDBJ databases">
        <title>Annotation for the trematode Paragonimus westermani.</title>
        <authorList>
            <person name="Choi Y.-J."/>
        </authorList>
    </citation>
    <scope>NUCLEOTIDE SEQUENCE [LARGE SCALE GENOMIC DNA]</scope>
    <source>
        <strain evidence="3">180907_Pwestermani</strain>
    </source>
</reference>
<sequence length="624" mass="69604">MGNQIACCRRKWLHLDDSDSNLAGDGFTHTNFGFQNNGGVSNNESWWSLGGSRFLDDDKFDCYSNNLVCLPSISYRVTQHISEREPTDVEFDPSLNASHHALFLAGIQNKQPDYCSPPRASSSVGPVAQFPEGFDHFPRASSLSKPESDLKHSLRRWSSCSTIFIGDGCLISPHQEATLWSVAVAVELLIQSKRNLELCTLVCSDPLTTLNGISGVASNSMQIYNDVYSLFDERKFSIVRHPIENNPGTFPIPRPDFSNNPEASDAHRFLRGLFSTALLGPQCAIVALIFLERLINAAEVGLLPWSWRRQMLACVLLASKVLDDQAVWNTDYCQILKDVSIDDLNALERHTLSLLQFNIDVPVAVYARYYFDLLSAGEARGVANRPAERRRLTPELARDLRILTPRSESHADAAAELSTRLLFDLPCTEERFTSETRRQNADEKDRRSKVHNIRTHKAFVSSPLHHPHKQDVVDGVFESRPLTTSDCDSTNLDALPPNEVDEGPLVLDEETDFINGLTVSPFISVNDDIPYDDCFDNVVLHPVSSKSHRRSPLHINRPFSHTPYTHLIGSTGDLDPLTPVCQAHNQLDTLTPHSNLVPTTNTGFIRSLMGGEVAYSLLRDAGIY</sequence>
<proteinExistence type="inferred from homology"/>
<keyword evidence="4" id="KW-1185">Reference proteome</keyword>
<feature type="domain" description="Cyclin-like" evidence="2">
    <location>
        <begin position="268"/>
        <end position="353"/>
    </location>
</feature>
<dbReference type="EMBL" id="JTDF01001428">
    <property type="protein sequence ID" value="KAF8570041.1"/>
    <property type="molecule type" value="Genomic_DNA"/>
</dbReference>
<evidence type="ECO:0000313" key="4">
    <source>
        <dbReference type="Proteomes" id="UP000699462"/>
    </source>
</evidence>
<dbReference type="SMART" id="SM00385">
    <property type="entry name" value="CYCLIN"/>
    <property type="match status" value="1"/>
</dbReference>
<dbReference type="InterPro" id="IPR013763">
    <property type="entry name" value="Cyclin-like_dom"/>
</dbReference>
<dbReference type="Pfam" id="PF00134">
    <property type="entry name" value="Cyclin_N"/>
    <property type="match status" value="1"/>
</dbReference>
<evidence type="ECO:0000259" key="2">
    <source>
        <dbReference type="SMART" id="SM00385"/>
    </source>
</evidence>
<dbReference type="CDD" id="cd20540">
    <property type="entry name" value="CYCLIN_CCNY_like"/>
    <property type="match status" value="1"/>
</dbReference>
<comment type="caution">
    <text evidence="3">The sequence shown here is derived from an EMBL/GenBank/DDBJ whole genome shotgun (WGS) entry which is preliminary data.</text>
</comment>
<evidence type="ECO:0000256" key="1">
    <source>
        <dbReference type="RuleBase" id="RU000383"/>
    </source>
</evidence>
<evidence type="ECO:0000313" key="3">
    <source>
        <dbReference type="EMBL" id="KAF8570041.1"/>
    </source>
</evidence>
<organism evidence="3 4">
    <name type="scientific">Paragonimus westermani</name>
    <dbReference type="NCBI Taxonomy" id="34504"/>
    <lineage>
        <taxon>Eukaryota</taxon>
        <taxon>Metazoa</taxon>
        <taxon>Spiralia</taxon>
        <taxon>Lophotrochozoa</taxon>
        <taxon>Platyhelminthes</taxon>
        <taxon>Trematoda</taxon>
        <taxon>Digenea</taxon>
        <taxon>Plagiorchiida</taxon>
        <taxon>Troglotremata</taxon>
        <taxon>Troglotrematidae</taxon>
        <taxon>Paragonimus</taxon>
    </lineage>
</organism>
<dbReference type="OrthoDB" id="10250320at2759"/>
<keyword evidence="1" id="KW-0195">Cyclin</keyword>
<name>A0A8T0DTS5_9TREM</name>
<dbReference type="Proteomes" id="UP000699462">
    <property type="component" value="Unassembled WGS sequence"/>
</dbReference>
<dbReference type="PANTHER" id="PTHR14248">
    <property type="entry name" value="CYCLIN Y, ISOFORM A"/>
    <property type="match status" value="1"/>
</dbReference>
<dbReference type="Gene3D" id="1.10.472.10">
    <property type="entry name" value="Cyclin-like"/>
    <property type="match status" value="1"/>
</dbReference>
<dbReference type="InterPro" id="IPR006671">
    <property type="entry name" value="Cyclin_N"/>
</dbReference>